<organism evidence="1 2">
    <name type="scientific">Eumeta variegata</name>
    <name type="common">Bagworm moth</name>
    <name type="synonym">Eumeta japonica</name>
    <dbReference type="NCBI Taxonomy" id="151549"/>
    <lineage>
        <taxon>Eukaryota</taxon>
        <taxon>Metazoa</taxon>
        <taxon>Ecdysozoa</taxon>
        <taxon>Arthropoda</taxon>
        <taxon>Hexapoda</taxon>
        <taxon>Insecta</taxon>
        <taxon>Pterygota</taxon>
        <taxon>Neoptera</taxon>
        <taxon>Endopterygota</taxon>
        <taxon>Lepidoptera</taxon>
        <taxon>Glossata</taxon>
        <taxon>Ditrysia</taxon>
        <taxon>Tineoidea</taxon>
        <taxon>Psychidae</taxon>
        <taxon>Oiketicinae</taxon>
        <taxon>Eumeta</taxon>
    </lineage>
</organism>
<gene>
    <name evidence="1" type="ORF">EVAR_69017_1</name>
</gene>
<sequence length="192" mass="21521">MLLCVWMRVRADAQSYAVREVGDACTLVCVHARVVFKRVRVRTCERICVRVCACVRACTSSSRACSAEPNRIIYELAKSQCPVKLDVLGFNIISAPLINLRDLSSAGRAGGFARNEISLWASARFASALLARALDARATLIRVQSAVCCRSRLCCYVLGILLPLWRTLRRDRFWNTRRLRERSITALKSGIL</sequence>
<evidence type="ECO:0000313" key="2">
    <source>
        <dbReference type="Proteomes" id="UP000299102"/>
    </source>
</evidence>
<comment type="caution">
    <text evidence="1">The sequence shown here is derived from an EMBL/GenBank/DDBJ whole genome shotgun (WGS) entry which is preliminary data.</text>
</comment>
<dbReference type="Proteomes" id="UP000299102">
    <property type="component" value="Unassembled WGS sequence"/>
</dbReference>
<dbReference type="AlphaFoldDB" id="A0A4C1SNZ5"/>
<name>A0A4C1SNZ5_EUMVA</name>
<protein>
    <submittedName>
        <fullName evidence="1">Uncharacterized protein</fullName>
    </submittedName>
</protein>
<keyword evidence="2" id="KW-1185">Reference proteome</keyword>
<proteinExistence type="predicted"/>
<evidence type="ECO:0000313" key="1">
    <source>
        <dbReference type="EMBL" id="GBP03879.1"/>
    </source>
</evidence>
<dbReference type="EMBL" id="BGZK01003707">
    <property type="protein sequence ID" value="GBP03879.1"/>
    <property type="molecule type" value="Genomic_DNA"/>
</dbReference>
<accession>A0A4C1SNZ5</accession>
<reference evidence="1 2" key="1">
    <citation type="journal article" date="2019" name="Commun. Biol.">
        <title>The bagworm genome reveals a unique fibroin gene that provides high tensile strength.</title>
        <authorList>
            <person name="Kono N."/>
            <person name="Nakamura H."/>
            <person name="Ohtoshi R."/>
            <person name="Tomita M."/>
            <person name="Numata K."/>
            <person name="Arakawa K."/>
        </authorList>
    </citation>
    <scope>NUCLEOTIDE SEQUENCE [LARGE SCALE GENOMIC DNA]</scope>
</reference>